<evidence type="ECO:0000256" key="7">
    <source>
        <dbReference type="ARBA" id="ARBA00022989"/>
    </source>
</evidence>
<feature type="compositionally biased region" description="Polar residues" evidence="10">
    <location>
        <begin position="58"/>
        <end position="67"/>
    </location>
</feature>
<dbReference type="STRING" id="578462.A0A0L0TDC2"/>
<accession>A0A0L0TDC2</accession>
<feature type="transmembrane region" description="Helical" evidence="11">
    <location>
        <begin position="1082"/>
        <end position="1104"/>
    </location>
</feature>
<dbReference type="GO" id="GO:0030428">
    <property type="term" value="C:cell septum"/>
    <property type="evidence" value="ECO:0007669"/>
    <property type="project" value="TreeGrafter"/>
</dbReference>
<comment type="subcellular location">
    <subcellularLocation>
        <location evidence="1">Cell membrane</location>
        <topology evidence="1">Multi-pass membrane protein</topology>
    </subcellularLocation>
</comment>
<keyword evidence="9" id="KW-0325">Glycoprotein</keyword>
<dbReference type="Pfam" id="PF22997">
    <property type="entry name" value="CHS4"/>
    <property type="match status" value="1"/>
</dbReference>
<evidence type="ECO:0000256" key="6">
    <source>
        <dbReference type="ARBA" id="ARBA00022692"/>
    </source>
</evidence>
<dbReference type="OrthoDB" id="370884at2759"/>
<feature type="compositionally biased region" description="Basic residues" evidence="10">
    <location>
        <begin position="199"/>
        <end position="220"/>
    </location>
</feature>
<dbReference type="eggNOG" id="KOG2571">
    <property type="taxonomic scope" value="Eukaryota"/>
</dbReference>
<organism evidence="13 14">
    <name type="scientific">Allomyces macrogynus (strain ATCC 38327)</name>
    <name type="common">Allomyces javanicus var. macrogynus</name>
    <dbReference type="NCBI Taxonomy" id="578462"/>
    <lineage>
        <taxon>Eukaryota</taxon>
        <taxon>Fungi</taxon>
        <taxon>Fungi incertae sedis</taxon>
        <taxon>Blastocladiomycota</taxon>
        <taxon>Blastocladiomycetes</taxon>
        <taxon>Blastocladiales</taxon>
        <taxon>Blastocladiaceae</taxon>
        <taxon>Allomyces</taxon>
    </lineage>
</organism>
<dbReference type="PANTHER" id="PTHR22914:SF16">
    <property type="entry name" value="CHITIN SYNTHASE 3"/>
    <property type="match status" value="1"/>
</dbReference>
<evidence type="ECO:0000256" key="8">
    <source>
        <dbReference type="ARBA" id="ARBA00023136"/>
    </source>
</evidence>
<dbReference type="AlphaFoldDB" id="A0A0L0TDC2"/>
<evidence type="ECO:0000259" key="12">
    <source>
        <dbReference type="Pfam" id="PF22997"/>
    </source>
</evidence>
<feature type="transmembrane region" description="Helical" evidence="11">
    <location>
        <begin position="553"/>
        <end position="580"/>
    </location>
</feature>
<sequence length="1276" mass="139995">MPSRPLPPTAGDDYADGYGDAAHNVWSDAPPPMRSSPTAPPPSQARPDERVPLATFDSGINNHSNNMYAPPISNPPANSNLYAPPPPMAMHASPHAMHHPAPQRYLVHPKSNGAGNGVVAPLDKPGTPLLGSPHAIPPHLSPQSQQQQRQSRGSGGSAWKSLSRVMGLGGASSSSASPTSPGTSRQAEAGATASGRTTFGRKKSLVRRDRAPRRNSHHHQVLFDTSATTGGARGNPGGGDGPMYISRGPMTLPRGNFEKPQTRCRQVWVLFARIITFYIPSAALEMAGIHDAEIQLAWREKMALCSISVMFMAIVAFLTFGFNAVLCVPQPTRMNADSVETGFVAMNGIALDVSTFSHAYGGRPALAFDKFLARGQDLASRDVSLLFQPAYGAVPECKALFGHQKIAPEDYLFPCTVPGADMKDLFGGEYDKSHCHGPPAVIADTVHVFSANHLRRDLYITWDALHDPRNKYFAYNGDVVDLNRLLLLNKKIEDWSNVNGIDMQVLMQRVLNKDASYYLVSNATLRDAATCLAKVARIGALDVATVGCIASDVMLIVSLVVILGLIMSRFIMAALFRWFLAPKLGRKLSQDEKNEYIRMRFASMRREKLAAHAYAQSIKSSSMSVLTAQGTPLAQSFSLVDNNSAGGVRRASSESSSATTLPGYSVMPNMPSMMPPDSPFTADPDSVLAEIPDPDFNAEEAMHMILLVTCYSEGEAGIRTTLDSLAATDYLDSHKLLFVIADGIITGAGESMSTPDIIVNMMEKDPAFPADAKPYSYVAIAEGAKRHNMAKVHAGYYVYEGRRVPMVCVVKCGTPDEQSGAKPGNRGKRDSQVVLMSFLQKVMFDERMTPLEYDLYQKIHRITKVTPDNYETVTMVDADTKVSPDCIQRMVACFARDPSVMGLCGETQIDNKWGSWVTMIQVFEYYISHHLAKGFESVFGGVTCLPGCFCAYRIKTPKRMTADPNIPADRRGGHWVPVLANPDVVEEYSENVVDTLHKKNLLLLGEDRYLTTLMMRSFPKRKMVFVPQATCQTFVPDEFKVLLSQRRRWINSTIHNLMELVLVRDLCGTFCISMQFVIAMELVGTVVLPAAITFTLYLVVISFFTTPVPVIPLLLLAAILGLPGLLILITTREVEYIFWMLIYLIALPIWNFVLPAYAFWHFDDFSWGATRVVAGASGKDAHGGAEGEFDSSQIVMKRYHEWEQIRKRAIAQAAQAAQQQAQQQAQVQQQQRSQYYGVPNTLLRGGVATDFDGVAMPPAMPSALPPQLPPVQYELP</sequence>
<proteinExistence type="predicted"/>
<feature type="compositionally biased region" description="Low complexity" evidence="10">
    <location>
        <begin position="10"/>
        <end position="22"/>
    </location>
</feature>
<feature type="compositionally biased region" description="Low complexity" evidence="10">
    <location>
        <begin position="171"/>
        <end position="184"/>
    </location>
</feature>
<dbReference type="GO" id="GO:0005886">
    <property type="term" value="C:plasma membrane"/>
    <property type="evidence" value="ECO:0007669"/>
    <property type="project" value="UniProtKB-SubCell"/>
</dbReference>
<keyword evidence="7 11" id="KW-1133">Transmembrane helix</keyword>
<feature type="transmembrane region" description="Helical" evidence="11">
    <location>
        <begin position="1110"/>
        <end position="1129"/>
    </location>
</feature>
<keyword evidence="3" id="KW-1003">Cell membrane</keyword>
<feature type="compositionally biased region" description="Pro residues" evidence="10">
    <location>
        <begin position="29"/>
        <end position="44"/>
    </location>
</feature>
<reference evidence="13 14" key="1">
    <citation type="submission" date="2009-11" db="EMBL/GenBank/DDBJ databases">
        <title>Annotation of Allomyces macrogynus ATCC 38327.</title>
        <authorList>
            <consortium name="The Broad Institute Genome Sequencing Platform"/>
            <person name="Russ C."/>
            <person name="Cuomo C."/>
            <person name="Burger G."/>
            <person name="Gray M.W."/>
            <person name="Holland P.W.H."/>
            <person name="King N."/>
            <person name="Lang F.B.F."/>
            <person name="Roger A.J."/>
            <person name="Ruiz-Trillo I."/>
            <person name="Young S.K."/>
            <person name="Zeng Q."/>
            <person name="Gargeya S."/>
            <person name="Fitzgerald M."/>
            <person name="Haas B."/>
            <person name="Abouelleil A."/>
            <person name="Alvarado L."/>
            <person name="Arachchi H.M."/>
            <person name="Berlin A."/>
            <person name="Chapman S.B."/>
            <person name="Gearin G."/>
            <person name="Goldberg J."/>
            <person name="Griggs A."/>
            <person name="Gujja S."/>
            <person name="Hansen M."/>
            <person name="Heiman D."/>
            <person name="Howarth C."/>
            <person name="Larimer J."/>
            <person name="Lui A."/>
            <person name="MacDonald P.J.P."/>
            <person name="McCowen C."/>
            <person name="Montmayeur A."/>
            <person name="Murphy C."/>
            <person name="Neiman D."/>
            <person name="Pearson M."/>
            <person name="Priest M."/>
            <person name="Roberts A."/>
            <person name="Saif S."/>
            <person name="Shea T."/>
            <person name="Sisk P."/>
            <person name="Stolte C."/>
            <person name="Sykes S."/>
            <person name="Wortman J."/>
            <person name="Nusbaum C."/>
            <person name="Birren B."/>
        </authorList>
    </citation>
    <scope>NUCLEOTIDE SEQUENCE [LARGE SCALE GENOMIC DNA]</scope>
    <source>
        <strain evidence="13 14">ATCC 38327</strain>
    </source>
</reference>
<keyword evidence="5" id="KW-0808">Transferase</keyword>
<feature type="region of interest" description="Disordered" evidence="10">
    <location>
        <begin position="1"/>
        <end position="241"/>
    </location>
</feature>
<evidence type="ECO:0000256" key="3">
    <source>
        <dbReference type="ARBA" id="ARBA00022475"/>
    </source>
</evidence>
<dbReference type="Proteomes" id="UP000054350">
    <property type="component" value="Unassembled WGS sequence"/>
</dbReference>
<evidence type="ECO:0000256" key="1">
    <source>
        <dbReference type="ARBA" id="ARBA00004651"/>
    </source>
</evidence>
<keyword evidence="4" id="KW-0328">Glycosyltransferase</keyword>
<evidence type="ECO:0000313" key="14">
    <source>
        <dbReference type="Proteomes" id="UP000054350"/>
    </source>
</evidence>
<feature type="transmembrane region" description="Helical" evidence="11">
    <location>
        <begin position="302"/>
        <end position="326"/>
    </location>
</feature>
<protein>
    <recommendedName>
        <fullName evidence="2">chitin synthase</fullName>
        <ecNumber evidence="2">2.4.1.16</ecNumber>
    </recommendedName>
</protein>
<evidence type="ECO:0000256" key="4">
    <source>
        <dbReference type="ARBA" id="ARBA00022676"/>
    </source>
</evidence>
<gene>
    <name evidence="13" type="ORF">AMAG_16987</name>
</gene>
<evidence type="ECO:0000256" key="11">
    <source>
        <dbReference type="SAM" id="Phobius"/>
    </source>
</evidence>
<evidence type="ECO:0000256" key="9">
    <source>
        <dbReference type="ARBA" id="ARBA00023180"/>
    </source>
</evidence>
<dbReference type="InterPro" id="IPR004835">
    <property type="entry name" value="Chitin_synth"/>
</dbReference>
<dbReference type="VEuPathDB" id="FungiDB:AMAG_16987"/>
<feature type="compositionally biased region" description="Gly residues" evidence="10">
    <location>
        <begin position="231"/>
        <end position="241"/>
    </location>
</feature>
<keyword evidence="14" id="KW-1185">Reference proteome</keyword>
<evidence type="ECO:0000313" key="13">
    <source>
        <dbReference type="EMBL" id="KNE72544.1"/>
    </source>
</evidence>
<evidence type="ECO:0000256" key="5">
    <source>
        <dbReference type="ARBA" id="ARBA00022679"/>
    </source>
</evidence>
<dbReference type="Pfam" id="PF03142">
    <property type="entry name" value="Chitin_synth_2"/>
    <property type="match status" value="1"/>
</dbReference>
<feature type="domain" description="Chitin synthase 4-like" evidence="12">
    <location>
        <begin position="459"/>
        <end position="539"/>
    </location>
</feature>
<feature type="compositionally biased region" description="Low complexity" evidence="10">
    <location>
        <begin position="143"/>
        <end position="152"/>
    </location>
</feature>
<keyword evidence="6 11" id="KW-0812">Transmembrane</keyword>
<dbReference type="GO" id="GO:0004100">
    <property type="term" value="F:chitin synthase activity"/>
    <property type="evidence" value="ECO:0007669"/>
    <property type="project" value="UniProtKB-EC"/>
</dbReference>
<feature type="transmembrane region" description="Helical" evidence="11">
    <location>
        <begin position="1136"/>
        <end position="1160"/>
    </location>
</feature>
<dbReference type="InterPro" id="IPR029044">
    <property type="entry name" value="Nucleotide-diphossugar_trans"/>
</dbReference>
<dbReference type="SUPFAM" id="SSF53448">
    <property type="entry name" value="Nucleotide-diphospho-sugar transferases"/>
    <property type="match status" value="1"/>
</dbReference>
<feature type="compositionally biased region" description="Low complexity" evidence="10">
    <location>
        <begin position="89"/>
        <end position="102"/>
    </location>
</feature>
<evidence type="ECO:0000256" key="10">
    <source>
        <dbReference type="SAM" id="MobiDB-lite"/>
    </source>
</evidence>
<feature type="transmembrane region" description="Helical" evidence="11">
    <location>
        <begin position="267"/>
        <end position="290"/>
    </location>
</feature>
<dbReference type="InterPro" id="IPR054295">
    <property type="entry name" value="CHS4-like_dom"/>
</dbReference>
<keyword evidence="8 11" id="KW-0472">Membrane</keyword>
<dbReference type="CDD" id="cd04190">
    <property type="entry name" value="Chitin_synth_C"/>
    <property type="match status" value="1"/>
</dbReference>
<dbReference type="GO" id="GO:0006031">
    <property type="term" value="P:chitin biosynthetic process"/>
    <property type="evidence" value="ECO:0007669"/>
    <property type="project" value="TreeGrafter"/>
</dbReference>
<dbReference type="PANTHER" id="PTHR22914">
    <property type="entry name" value="CHITIN SYNTHASE"/>
    <property type="match status" value="1"/>
</dbReference>
<dbReference type="EMBL" id="GG745381">
    <property type="protein sequence ID" value="KNE72544.1"/>
    <property type="molecule type" value="Genomic_DNA"/>
</dbReference>
<name>A0A0L0TDC2_ALLM3</name>
<dbReference type="EC" id="2.4.1.16" evidence="2"/>
<reference evidence="14" key="2">
    <citation type="submission" date="2009-11" db="EMBL/GenBank/DDBJ databases">
        <title>The Genome Sequence of Allomyces macrogynus strain ATCC 38327.</title>
        <authorList>
            <consortium name="The Broad Institute Genome Sequencing Platform"/>
            <person name="Russ C."/>
            <person name="Cuomo C."/>
            <person name="Shea T."/>
            <person name="Young S.K."/>
            <person name="Zeng Q."/>
            <person name="Koehrsen M."/>
            <person name="Haas B."/>
            <person name="Borodovsky M."/>
            <person name="Guigo R."/>
            <person name="Alvarado L."/>
            <person name="Berlin A."/>
            <person name="Borenstein D."/>
            <person name="Chen Z."/>
            <person name="Engels R."/>
            <person name="Freedman E."/>
            <person name="Gellesch M."/>
            <person name="Goldberg J."/>
            <person name="Griggs A."/>
            <person name="Gujja S."/>
            <person name="Heiman D."/>
            <person name="Hepburn T."/>
            <person name="Howarth C."/>
            <person name="Jen D."/>
            <person name="Larson L."/>
            <person name="Lewis B."/>
            <person name="Mehta T."/>
            <person name="Park D."/>
            <person name="Pearson M."/>
            <person name="Roberts A."/>
            <person name="Saif S."/>
            <person name="Shenoy N."/>
            <person name="Sisk P."/>
            <person name="Stolte C."/>
            <person name="Sykes S."/>
            <person name="Walk T."/>
            <person name="White J."/>
            <person name="Yandava C."/>
            <person name="Burger G."/>
            <person name="Gray M.W."/>
            <person name="Holland P.W.H."/>
            <person name="King N."/>
            <person name="Lang F.B.F."/>
            <person name="Roger A.J."/>
            <person name="Ruiz-Trillo I."/>
            <person name="Lander E."/>
            <person name="Nusbaum C."/>
        </authorList>
    </citation>
    <scope>NUCLEOTIDE SEQUENCE [LARGE SCALE GENOMIC DNA]</scope>
    <source>
        <strain evidence="14">ATCC 38327</strain>
    </source>
</reference>
<evidence type="ECO:0000256" key="2">
    <source>
        <dbReference type="ARBA" id="ARBA00012543"/>
    </source>
</evidence>
<feature type="compositionally biased region" description="Low complexity" evidence="10">
    <location>
        <begin position="69"/>
        <end position="80"/>
    </location>
</feature>